<keyword evidence="1" id="KW-0233">DNA recombination</keyword>
<dbReference type="PANTHER" id="PTHR34605">
    <property type="entry name" value="PHAGE_INTEGRASE DOMAIN-CONTAINING PROTEIN"/>
    <property type="match status" value="1"/>
</dbReference>
<dbReference type="InterPro" id="IPR052925">
    <property type="entry name" value="Phage_Integrase-like_Recomb"/>
</dbReference>
<dbReference type="PANTHER" id="PTHR34605:SF3">
    <property type="entry name" value="P CELL-TYPE AGGLUTINATION PROTEIN MAP4-LIKE-RELATED"/>
    <property type="match status" value="1"/>
</dbReference>
<dbReference type="Pfam" id="PF00589">
    <property type="entry name" value="Phage_integrase"/>
    <property type="match status" value="1"/>
</dbReference>
<gene>
    <name evidence="4" type="ORF">ANCCEY_08223</name>
</gene>
<dbReference type="GO" id="GO:0006310">
    <property type="term" value="P:DNA recombination"/>
    <property type="evidence" value="ECO:0007669"/>
    <property type="project" value="UniProtKB-KW"/>
</dbReference>
<dbReference type="Proteomes" id="UP000054495">
    <property type="component" value="Unassembled WGS sequence"/>
</dbReference>
<organism evidence="4 5">
    <name type="scientific">Ancylostoma ceylanicum</name>
    <dbReference type="NCBI Taxonomy" id="53326"/>
    <lineage>
        <taxon>Eukaryota</taxon>
        <taxon>Metazoa</taxon>
        <taxon>Ecdysozoa</taxon>
        <taxon>Nematoda</taxon>
        <taxon>Chromadorea</taxon>
        <taxon>Rhabditida</taxon>
        <taxon>Rhabditina</taxon>
        <taxon>Rhabditomorpha</taxon>
        <taxon>Strongyloidea</taxon>
        <taxon>Ancylostomatidae</taxon>
        <taxon>Ancylostomatinae</taxon>
        <taxon>Ancylostoma</taxon>
    </lineage>
</organism>
<proteinExistence type="predicted"/>
<dbReference type="SUPFAM" id="SSF56349">
    <property type="entry name" value="DNA breaking-rejoining enzymes"/>
    <property type="match status" value="1"/>
</dbReference>
<sequence>MPSYGFQGRSMASRSNPAPQPQQGRPRDMCYSCGRKEKRVESRGFVDSRKREIWDFPQVQVAALSSRKVRNQRSSSFGAVAGDAFSVEAQPWWKCFDQSVAQGTLRIYKRVQQEFLGFISKFRVPVTALHKLRNVFVAHLIDKGKSLGYHVAALAHFFGPLPHEGQEILKALLRSADRTSPPVNHRTKASQEDVNRVINWALNNGSREALVGATAILLMFAAFLRISELCHLRFSDISFQGEDVWWLRVRKSKTDQRGNGTAIAFRLDGQGLRLWNDFKNLHGFSAPEEFIFSCRTGGPPSRDFISHRLKKTLTDAGLAHRRLTSHSFRGGAATTAIRAGADPANVMRVGRWKSRKSFLSYVDPSPL</sequence>
<dbReference type="InterPro" id="IPR011010">
    <property type="entry name" value="DNA_brk_join_enz"/>
</dbReference>
<reference evidence="4 5" key="1">
    <citation type="submission" date="2013-05" db="EMBL/GenBank/DDBJ databases">
        <title>Draft genome of the parasitic nematode Anyclostoma ceylanicum.</title>
        <authorList>
            <person name="Mitreva M."/>
        </authorList>
    </citation>
    <scope>NUCLEOTIDE SEQUENCE [LARGE SCALE GENOMIC DNA]</scope>
</reference>
<dbReference type="GO" id="GO:0003677">
    <property type="term" value="F:DNA binding"/>
    <property type="evidence" value="ECO:0007669"/>
    <property type="project" value="InterPro"/>
</dbReference>
<evidence type="ECO:0000313" key="5">
    <source>
        <dbReference type="Proteomes" id="UP000054495"/>
    </source>
</evidence>
<dbReference type="PROSITE" id="PS51898">
    <property type="entry name" value="TYR_RECOMBINASE"/>
    <property type="match status" value="1"/>
</dbReference>
<dbReference type="AlphaFoldDB" id="A0A0D6LKS6"/>
<feature type="domain" description="Tyr recombinase" evidence="3">
    <location>
        <begin position="184"/>
        <end position="367"/>
    </location>
</feature>
<evidence type="ECO:0000256" key="2">
    <source>
        <dbReference type="SAM" id="MobiDB-lite"/>
    </source>
</evidence>
<accession>A0A0D6LKS6</accession>
<dbReference type="InterPro" id="IPR013762">
    <property type="entry name" value="Integrase-like_cat_sf"/>
</dbReference>
<evidence type="ECO:0000313" key="4">
    <source>
        <dbReference type="EMBL" id="EPB72670.1"/>
    </source>
</evidence>
<dbReference type="Gene3D" id="1.10.443.10">
    <property type="entry name" value="Intergrase catalytic core"/>
    <property type="match status" value="1"/>
</dbReference>
<dbReference type="GO" id="GO:0015074">
    <property type="term" value="P:DNA integration"/>
    <property type="evidence" value="ECO:0007669"/>
    <property type="project" value="InterPro"/>
</dbReference>
<dbReference type="InterPro" id="IPR002104">
    <property type="entry name" value="Integrase_catalytic"/>
</dbReference>
<feature type="region of interest" description="Disordered" evidence="2">
    <location>
        <begin position="1"/>
        <end position="31"/>
    </location>
</feature>
<dbReference type="EMBL" id="KE125031">
    <property type="protein sequence ID" value="EPB72670.1"/>
    <property type="molecule type" value="Genomic_DNA"/>
</dbReference>
<evidence type="ECO:0000256" key="1">
    <source>
        <dbReference type="ARBA" id="ARBA00023172"/>
    </source>
</evidence>
<evidence type="ECO:0000259" key="3">
    <source>
        <dbReference type="PROSITE" id="PS51898"/>
    </source>
</evidence>
<feature type="compositionally biased region" description="Polar residues" evidence="2">
    <location>
        <begin position="10"/>
        <end position="23"/>
    </location>
</feature>
<keyword evidence="5" id="KW-1185">Reference proteome</keyword>
<protein>
    <submittedName>
        <fullName evidence="4">Site-specific recombinase, phage integrase family</fullName>
    </submittedName>
</protein>
<name>A0A0D6LKS6_9BILA</name>